<dbReference type="SUPFAM" id="SSF54637">
    <property type="entry name" value="Thioesterase/thiol ester dehydrase-isomerase"/>
    <property type="match status" value="1"/>
</dbReference>
<dbReference type="RefSeq" id="WP_285762746.1">
    <property type="nucleotide sequence ID" value="NZ_BSYJ01000001.1"/>
</dbReference>
<dbReference type="EMBL" id="BSYJ01000001">
    <property type="protein sequence ID" value="GMG86243.1"/>
    <property type="molecule type" value="Genomic_DNA"/>
</dbReference>
<dbReference type="PANTHER" id="PTHR31793:SF27">
    <property type="entry name" value="NOVEL THIOESTERASE SUPERFAMILY DOMAIN AND SAPOSIN A-TYPE DOMAIN CONTAINING PROTEIN (0610012H03RIK)"/>
    <property type="match status" value="1"/>
</dbReference>
<evidence type="ECO:0000256" key="1">
    <source>
        <dbReference type="ARBA" id="ARBA00005953"/>
    </source>
</evidence>
<dbReference type="InterPro" id="IPR029069">
    <property type="entry name" value="HotDog_dom_sf"/>
</dbReference>
<keyword evidence="4" id="KW-1185">Reference proteome</keyword>
<comment type="caution">
    <text evidence="3">The sequence shown here is derived from an EMBL/GenBank/DDBJ whole genome shotgun (WGS) entry which is preliminary data.</text>
</comment>
<gene>
    <name evidence="3" type="ORF">MNKW57_05640</name>
</gene>
<dbReference type="CDD" id="cd00586">
    <property type="entry name" value="4HBT"/>
    <property type="match status" value="1"/>
</dbReference>
<evidence type="ECO:0000313" key="3">
    <source>
        <dbReference type="EMBL" id="GMG86243.1"/>
    </source>
</evidence>
<protein>
    <submittedName>
        <fullName evidence="3">Thioesterase family protein</fullName>
    </submittedName>
</protein>
<evidence type="ECO:0000256" key="2">
    <source>
        <dbReference type="ARBA" id="ARBA00022801"/>
    </source>
</evidence>
<dbReference type="PANTHER" id="PTHR31793">
    <property type="entry name" value="4-HYDROXYBENZOYL-COA THIOESTERASE FAMILY MEMBER"/>
    <property type="match status" value="1"/>
</dbReference>
<dbReference type="Proteomes" id="UP001224392">
    <property type="component" value="Unassembled WGS sequence"/>
</dbReference>
<dbReference type="Gene3D" id="3.10.129.10">
    <property type="entry name" value="Hotdog Thioesterase"/>
    <property type="match status" value="1"/>
</dbReference>
<keyword evidence="2" id="KW-0378">Hydrolase</keyword>
<name>A0ABQ6LVX8_9GAMM</name>
<dbReference type="InterPro" id="IPR050563">
    <property type="entry name" value="4-hydroxybenzoyl-CoA_TE"/>
</dbReference>
<sequence length="130" mass="14756">MFVYKIEPRFCETDALGHVSNTALPKWFEHGREPIFRMFNPALSIADWNLILKKMEVDFMAQIYLFKPVEIRTSLSKVGNSSFGVHQEAWQDGKQVAAGDCVMVHFDYAAQKSAPIPDDIRAQLQAHLAS</sequence>
<comment type="similarity">
    <text evidence="1">Belongs to the 4-hydroxybenzoyl-CoA thioesterase family.</text>
</comment>
<reference evidence="3 4" key="1">
    <citation type="submission" date="2023-04" db="EMBL/GenBank/DDBJ databases">
        <title>Marinobulbifer ophiurae gen. nov., sp. Nov., isolate from tissue of brittle star Ophioplocus japonicus.</title>
        <authorList>
            <person name="Kawano K."/>
            <person name="Sawayama S."/>
            <person name="Nakagawa S."/>
        </authorList>
    </citation>
    <scope>NUCLEOTIDE SEQUENCE [LARGE SCALE GENOMIC DNA]</scope>
    <source>
        <strain evidence="3 4">NKW57</strain>
    </source>
</reference>
<proteinExistence type="inferred from homology"/>
<organism evidence="3 4">
    <name type="scientific">Biformimicrobium ophioploci</name>
    <dbReference type="NCBI Taxonomy" id="3036711"/>
    <lineage>
        <taxon>Bacteria</taxon>
        <taxon>Pseudomonadati</taxon>
        <taxon>Pseudomonadota</taxon>
        <taxon>Gammaproteobacteria</taxon>
        <taxon>Cellvibrionales</taxon>
        <taxon>Microbulbiferaceae</taxon>
        <taxon>Biformimicrobium</taxon>
    </lineage>
</organism>
<accession>A0ABQ6LVX8</accession>
<dbReference type="Pfam" id="PF13279">
    <property type="entry name" value="4HBT_2"/>
    <property type="match status" value="1"/>
</dbReference>
<evidence type="ECO:0000313" key="4">
    <source>
        <dbReference type="Proteomes" id="UP001224392"/>
    </source>
</evidence>